<dbReference type="Proteomes" id="UP001161247">
    <property type="component" value="Chromosome 8"/>
</dbReference>
<evidence type="ECO:0000313" key="3">
    <source>
        <dbReference type="Proteomes" id="UP001161247"/>
    </source>
</evidence>
<proteinExistence type="predicted"/>
<name>A0AAV1E4H5_OLDCO</name>
<feature type="compositionally biased region" description="Low complexity" evidence="1">
    <location>
        <begin position="92"/>
        <end position="104"/>
    </location>
</feature>
<evidence type="ECO:0000313" key="2">
    <source>
        <dbReference type="EMBL" id="CAI9115085.1"/>
    </source>
</evidence>
<accession>A0AAV1E4H5</accession>
<dbReference type="EMBL" id="OX459125">
    <property type="protein sequence ID" value="CAI9115085.1"/>
    <property type="molecule type" value="Genomic_DNA"/>
</dbReference>
<reference evidence="2" key="1">
    <citation type="submission" date="2023-03" db="EMBL/GenBank/DDBJ databases">
        <authorList>
            <person name="Julca I."/>
        </authorList>
    </citation>
    <scope>NUCLEOTIDE SEQUENCE</scope>
</reference>
<dbReference type="AlphaFoldDB" id="A0AAV1E4H5"/>
<organism evidence="2 3">
    <name type="scientific">Oldenlandia corymbosa var. corymbosa</name>
    <dbReference type="NCBI Taxonomy" id="529605"/>
    <lineage>
        <taxon>Eukaryota</taxon>
        <taxon>Viridiplantae</taxon>
        <taxon>Streptophyta</taxon>
        <taxon>Embryophyta</taxon>
        <taxon>Tracheophyta</taxon>
        <taxon>Spermatophyta</taxon>
        <taxon>Magnoliopsida</taxon>
        <taxon>eudicotyledons</taxon>
        <taxon>Gunneridae</taxon>
        <taxon>Pentapetalae</taxon>
        <taxon>asterids</taxon>
        <taxon>lamiids</taxon>
        <taxon>Gentianales</taxon>
        <taxon>Rubiaceae</taxon>
        <taxon>Rubioideae</taxon>
        <taxon>Spermacoceae</taxon>
        <taxon>Hedyotis-Oldenlandia complex</taxon>
        <taxon>Oldenlandia</taxon>
    </lineage>
</organism>
<keyword evidence="3" id="KW-1185">Reference proteome</keyword>
<gene>
    <name evidence="2" type="ORF">OLC1_LOCUS21674</name>
</gene>
<protein>
    <submittedName>
        <fullName evidence="2">OLC1v1015919C1</fullName>
    </submittedName>
</protein>
<feature type="compositionally biased region" description="Basic residues" evidence="1">
    <location>
        <begin position="34"/>
        <end position="45"/>
    </location>
</feature>
<evidence type="ECO:0000256" key="1">
    <source>
        <dbReference type="SAM" id="MobiDB-lite"/>
    </source>
</evidence>
<feature type="region of interest" description="Disordered" evidence="1">
    <location>
        <begin position="34"/>
        <end position="59"/>
    </location>
</feature>
<sequence>MRQPRRYKELLSNAKAATADDMAKTAIVEKLKLSRKWKAGSKRRNKDGSGASQVPPNPTAIEQDLVETTTADFPGADTRSQIVAPSSLPIESSSDNSSFGYCSSSGGGSRGESAAEKNARSGVLPIAGDKTSMSQDNVSVEMGLRLERMVGNRMVFVFMLDPNVDVEESLFYHWIVSCNLNAHTKGFCAIHVQRGIQGVEDERIEELEGTIHDLRKLVPCSKKQNNPADIDAILSRSYLEAVLGGLKKVYATVVVRWQRDS</sequence>
<feature type="region of interest" description="Disordered" evidence="1">
    <location>
        <begin position="73"/>
        <end position="130"/>
    </location>
</feature>